<dbReference type="Proteomes" id="UP000281332">
    <property type="component" value="Unassembled WGS sequence"/>
</dbReference>
<keyword evidence="3" id="KW-1185">Reference proteome</keyword>
<evidence type="ECO:0000313" key="3">
    <source>
        <dbReference type="Proteomes" id="UP000281332"/>
    </source>
</evidence>
<reference evidence="2 3" key="1">
    <citation type="submission" date="2018-11" db="EMBL/GenBank/DDBJ databases">
        <title>Whole genome sequencing of Pantoea sp. RIT388.</title>
        <authorList>
            <person name="Gan H.M."/>
            <person name="Hudson A.O."/>
        </authorList>
    </citation>
    <scope>NUCLEOTIDE SEQUENCE [LARGE SCALE GENOMIC DNA]</scope>
    <source>
        <strain evidence="2 3">RIT388</strain>
    </source>
</reference>
<protein>
    <submittedName>
        <fullName evidence="2">DUF1127 domain-containing protein</fullName>
    </submittedName>
</protein>
<name>A0A3N4NNY8_9GAMM</name>
<dbReference type="AlphaFoldDB" id="A0A3N4NNY8"/>
<dbReference type="EMBL" id="RMVG01000030">
    <property type="protein sequence ID" value="RPD93269.1"/>
    <property type="molecule type" value="Genomic_DNA"/>
</dbReference>
<evidence type="ECO:0000313" key="2">
    <source>
        <dbReference type="EMBL" id="RPD93269.1"/>
    </source>
</evidence>
<dbReference type="InterPro" id="IPR009506">
    <property type="entry name" value="YjiS-like"/>
</dbReference>
<dbReference type="RefSeq" id="WP_123803092.1">
    <property type="nucleotide sequence ID" value="NZ_RMVG01000030.1"/>
</dbReference>
<proteinExistence type="predicted"/>
<evidence type="ECO:0000259" key="1">
    <source>
        <dbReference type="Pfam" id="PF06568"/>
    </source>
</evidence>
<sequence length="63" mass="7636">MGYEENRAAKPFAVTPWSLIRDLVRYLRQIKRQRQTRRILSHLNDAQLKDIGLTRGDIERERW</sequence>
<dbReference type="Pfam" id="PF06568">
    <property type="entry name" value="YjiS-like"/>
    <property type="match status" value="1"/>
</dbReference>
<comment type="caution">
    <text evidence="2">The sequence shown here is derived from an EMBL/GenBank/DDBJ whole genome shotgun (WGS) entry which is preliminary data.</text>
</comment>
<gene>
    <name evidence="2" type="ORF">BBB56_22415</name>
</gene>
<feature type="domain" description="YjiS-like" evidence="1">
    <location>
        <begin position="23"/>
        <end position="59"/>
    </location>
</feature>
<accession>A0A3N4NNY8</accession>
<organism evidence="2 3">
    <name type="scientific">Candidatus Pantoea deserta</name>
    <dbReference type="NCBI Taxonomy" id="1869313"/>
    <lineage>
        <taxon>Bacteria</taxon>
        <taxon>Pseudomonadati</taxon>
        <taxon>Pseudomonadota</taxon>
        <taxon>Gammaproteobacteria</taxon>
        <taxon>Enterobacterales</taxon>
        <taxon>Erwiniaceae</taxon>
        <taxon>Pantoea</taxon>
    </lineage>
</organism>